<reference evidence="6 7" key="1">
    <citation type="submission" date="2019-03" db="EMBL/GenBank/DDBJ databases">
        <title>Subsurface microbial communities from deep shales in Ohio and West Virginia, USA.</title>
        <authorList>
            <person name="Wrighton K."/>
        </authorList>
    </citation>
    <scope>NUCLEOTIDE SEQUENCE [LARGE SCALE GENOMIC DNA]</scope>
    <source>
        <strain evidence="6 7">MSL9.2</strain>
    </source>
</reference>
<comment type="caution">
    <text evidence="6">The sequence shown here is derived from an EMBL/GenBank/DDBJ whole genome shotgun (WGS) entry which is preliminary data.</text>
</comment>
<dbReference type="InterPro" id="IPR014721">
    <property type="entry name" value="Ribsml_uS5_D2-typ_fold_subgr"/>
</dbReference>
<dbReference type="PIRSF" id="PIRSF033887">
    <property type="entry name" value="PduX"/>
    <property type="match status" value="1"/>
</dbReference>
<dbReference type="Proteomes" id="UP000294697">
    <property type="component" value="Unassembled WGS sequence"/>
</dbReference>
<keyword evidence="4" id="KW-0067">ATP-binding</keyword>
<name>A0A4R7Z5Y5_9FIRM</name>
<dbReference type="InterPro" id="IPR012363">
    <property type="entry name" value="PduX"/>
</dbReference>
<evidence type="ECO:0000256" key="2">
    <source>
        <dbReference type="ARBA" id="ARBA00022741"/>
    </source>
</evidence>
<dbReference type="RefSeq" id="WP_111571483.1">
    <property type="nucleotide sequence ID" value="NZ_QLME01000004.1"/>
</dbReference>
<evidence type="ECO:0000259" key="5">
    <source>
        <dbReference type="Pfam" id="PF00288"/>
    </source>
</evidence>
<dbReference type="GO" id="GO:0005524">
    <property type="term" value="F:ATP binding"/>
    <property type="evidence" value="ECO:0007669"/>
    <property type="project" value="UniProtKB-KW"/>
</dbReference>
<sequence>MQQVNIRVPGSCGELLQGSIDHQNFLISCPINLYSQVSANFTAGKKRVIINKNNSSTESTFKTEFAVKKLLDHYSFKQKSIKININSQLITGIGMASSTADISAALAAVMLLLKNKVDFKLLKKICLKLEPTDGVFLNGIRFFDHLQGKQNYFIAEAPELDILLLKEKGTVDSLKFNQSEKLAALNKSKEKNTRKSLQLIKKGLKNKNYQLLGSGTILSGLAHQRILYKENLNRLLELVEGQSQIYGVNIAHSGTITGVLVSQDFAAEDLLKKIKSETELEYLQRVKIISGGIERRDQFGTSTWRKIN</sequence>
<dbReference type="GO" id="GO:0016301">
    <property type="term" value="F:kinase activity"/>
    <property type="evidence" value="ECO:0007669"/>
    <property type="project" value="UniProtKB-KW"/>
</dbReference>
<evidence type="ECO:0000313" key="7">
    <source>
        <dbReference type="Proteomes" id="UP000294697"/>
    </source>
</evidence>
<dbReference type="PANTHER" id="PTHR43527:SF1">
    <property type="entry name" value="L-THREONINE KINASE"/>
    <property type="match status" value="1"/>
</dbReference>
<protein>
    <submittedName>
        <fullName evidence="6">Threonine kinase</fullName>
    </submittedName>
</protein>
<dbReference type="OrthoDB" id="4548147at2"/>
<dbReference type="PANTHER" id="PTHR43527">
    <property type="entry name" value="4-DIPHOSPHOCYTIDYL-2-C-METHYL-D-ERYTHRITOL KINASE, CHLOROPLASTIC"/>
    <property type="match status" value="1"/>
</dbReference>
<gene>
    <name evidence="6" type="ORF">C8C77_10457</name>
</gene>
<organism evidence="6 7">
    <name type="scientific">Halanaerobium saccharolyticum</name>
    <dbReference type="NCBI Taxonomy" id="43595"/>
    <lineage>
        <taxon>Bacteria</taxon>
        <taxon>Bacillati</taxon>
        <taxon>Bacillota</taxon>
        <taxon>Clostridia</taxon>
        <taxon>Halanaerobiales</taxon>
        <taxon>Halanaerobiaceae</taxon>
        <taxon>Halanaerobium</taxon>
    </lineage>
</organism>
<proteinExistence type="predicted"/>
<accession>A0A4R7Z5Y5</accession>
<evidence type="ECO:0000256" key="4">
    <source>
        <dbReference type="ARBA" id="ARBA00022840"/>
    </source>
</evidence>
<dbReference type="Pfam" id="PF00288">
    <property type="entry name" value="GHMP_kinases_N"/>
    <property type="match status" value="1"/>
</dbReference>
<feature type="domain" description="GHMP kinase N-terminal" evidence="5">
    <location>
        <begin position="66"/>
        <end position="130"/>
    </location>
</feature>
<evidence type="ECO:0000256" key="3">
    <source>
        <dbReference type="ARBA" id="ARBA00022777"/>
    </source>
</evidence>
<keyword evidence="3 6" id="KW-0418">Kinase</keyword>
<dbReference type="SUPFAM" id="SSF54211">
    <property type="entry name" value="Ribosomal protein S5 domain 2-like"/>
    <property type="match status" value="1"/>
</dbReference>
<dbReference type="InterPro" id="IPR006204">
    <property type="entry name" value="GHMP_kinase_N_dom"/>
</dbReference>
<keyword evidence="1" id="KW-0808">Transferase</keyword>
<dbReference type="AlphaFoldDB" id="A0A4R7Z5Y5"/>
<dbReference type="Gene3D" id="3.30.230.10">
    <property type="match status" value="1"/>
</dbReference>
<dbReference type="EMBL" id="SODA01000004">
    <property type="protein sequence ID" value="TDW06668.1"/>
    <property type="molecule type" value="Genomic_DNA"/>
</dbReference>
<keyword evidence="2" id="KW-0547">Nucleotide-binding</keyword>
<evidence type="ECO:0000256" key="1">
    <source>
        <dbReference type="ARBA" id="ARBA00022679"/>
    </source>
</evidence>
<evidence type="ECO:0000313" key="6">
    <source>
        <dbReference type="EMBL" id="TDW06668.1"/>
    </source>
</evidence>
<dbReference type="InterPro" id="IPR020568">
    <property type="entry name" value="Ribosomal_Su5_D2-typ_SF"/>
</dbReference>